<name>A0A072U6E0_MEDTR</name>
<sequence>MPHKLSWINAHENDKPSSMVSSNVQFLHLMQCNPSTIFFEGIPPSLKCLSALHCNSLTSSCRSMLLTQDVHEDGGTEFSLAGSARIPEWFDQQSKGPSISFWFRDRFPSIALFVASKSMDNKHLNSDFPSLTAYLRTNIYKYDIEFDIDSINLNLVIQPDHTYLYDLRLQEMKLESVLGEALLIAEWIHAEITFKCEGCIEEALVIESGIHVFKLKSSMEDIRFTNPYE</sequence>
<dbReference type="AlphaFoldDB" id="A0A072U6E0"/>
<dbReference type="Proteomes" id="UP000002051">
    <property type="component" value="Chromosome 6"/>
</dbReference>
<proteinExistence type="predicted"/>
<evidence type="ECO:0000313" key="1">
    <source>
        <dbReference type="EMBL" id="KEH16186.1"/>
    </source>
</evidence>
<reference evidence="2 4" key="2">
    <citation type="journal article" date="2014" name="BMC Genomics">
        <title>An improved genome release (version Mt4.0) for the model legume Medicago truncatula.</title>
        <authorList>
            <person name="Tang H."/>
            <person name="Krishnakumar V."/>
            <person name="Bidwell S."/>
            <person name="Rosen B."/>
            <person name="Chan A."/>
            <person name="Zhou S."/>
            <person name="Gentzbittel L."/>
            <person name="Childs K.L."/>
            <person name="Yandell M."/>
            <person name="Gundlach H."/>
            <person name="Mayer K.F."/>
            <person name="Schwartz D.C."/>
            <person name="Town C.D."/>
        </authorList>
    </citation>
    <scope>GENOME REANNOTATION</scope>
    <source>
        <strain evidence="2">A17</strain>
        <strain evidence="3 4">cv. Jemalong A17</strain>
    </source>
</reference>
<gene>
    <name evidence="2" type="ordered locus">MTR_6g007995</name>
    <name evidence="1" type="ORF">MTR_0286s0030</name>
</gene>
<evidence type="ECO:0000313" key="3">
    <source>
        <dbReference type="EnsemblPlants" id="KEH16186"/>
    </source>
</evidence>
<keyword evidence="4" id="KW-1185">Reference proteome</keyword>
<evidence type="ECO:0000313" key="2">
    <source>
        <dbReference type="EMBL" id="KEH24916.1"/>
    </source>
</evidence>
<protein>
    <submittedName>
        <fullName evidence="2">Resistance protein, putative</fullName>
    </submittedName>
</protein>
<organism evidence="2 4">
    <name type="scientific">Medicago truncatula</name>
    <name type="common">Barrel medic</name>
    <name type="synonym">Medicago tribuloides</name>
    <dbReference type="NCBI Taxonomy" id="3880"/>
    <lineage>
        <taxon>Eukaryota</taxon>
        <taxon>Viridiplantae</taxon>
        <taxon>Streptophyta</taxon>
        <taxon>Embryophyta</taxon>
        <taxon>Tracheophyta</taxon>
        <taxon>Spermatophyta</taxon>
        <taxon>Magnoliopsida</taxon>
        <taxon>eudicotyledons</taxon>
        <taxon>Gunneridae</taxon>
        <taxon>Pentapetalae</taxon>
        <taxon>rosids</taxon>
        <taxon>fabids</taxon>
        <taxon>Fabales</taxon>
        <taxon>Fabaceae</taxon>
        <taxon>Papilionoideae</taxon>
        <taxon>50 kb inversion clade</taxon>
        <taxon>NPAAA clade</taxon>
        <taxon>Hologalegina</taxon>
        <taxon>IRL clade</taxon>
        <taxon>Trifolieae</taxon>
        <taxon>Medicago</taxon>
    </lineage>
</organism>
<accession>A0A072U6E0</accession>
<evidence type="ECO:0000313" key="4">
    <source>
        <dbReference type="Proteomes" id="UP000002051"/>
    </source>
</evidence>
<reference evidence="3" key="3">
    <citation type="submission" date="2015-06" db="UniProtKB">
        <authorList>
            <consortium name="EnsemblPlants"/>
        </authorList>
    </citation>
    <scope>IDENTIFICATION</scope>
    <source>
        <strain evidence="3">cv. Jemalong A17</strain>
    </source>
</reference>
<dbReference type="EMBL" id="CM001222">
    <property type="protein sequence ID" value="KEH24916.1"/>
    <property type="molecule type" value="Genomic_DNA"/>
</dbReference>
<dbReference type="EMBL" id="KL403011">
    <property type="protein sequence ID" value="KEH16186.1"/>
    <property type="molecule type" value="Genomic_DNA"/>
</dbReference>
<dbReference type="EnsemblPlants" id="KEH16186">
    <property type="protein sequence ID" value="KEH16186"/>
    <property type="gene ID" value="MTR_0286s0030"/>
</dbReference>
<dbReference type="HOGENOM" id="CLU_1211364_0_0_1"/>
<dbReference type="EnsemblPlants" id="KEH24916">
    <property type="protein sequence ID" value="KEH24916"/>
    <property type="gene ID" value="MTR_6g007995"/>
</dbReference>
<reference evidence="2 4" key="1">
    <citation type="journal article" date="2011" name="Nature">
        <title>The Medicago genome provides insight into the evolution of rhizobial symbioses.</title>
        <authorList>
            <person name="Young N.D."/>
            <person name="Debelle F."/>
            <person name="Oldroyd G.E."/>
            <person name="Geurts R."/>
            <person name="Cannon S.B."/>
            <person name="Udvardi M.K."/>
            <person name="Benedito V.A."/>
            <person name="Mayer K.F."/>
            <person name="Gouzy J."/>
            <person name="Schoof H."/>
            <person name="Van de Peer Y."/>
            <person name="Proost S."/>
            <person name="Cook D.R."/>
            <person name="Meyers B.C."/>
            <person name="Spannagl M."/>
            <person name="Cheung F."/>
            <person name="De Mita S."/>
            <person name="Krishnakumar V."/>
            <person name="Gundlach H."/>
            <person name="Zhou S."/>
            <person name="Mudge J."/>
            <person name="Bharti A.K."/>
            <person name="Murray J.D."/>
            <person name="Naoumkina M.A."/>
            <person name="Rosen B."/>
            <person name="Silverstein K.A."/>
            <person name="Tang H."/>
            <person name="Rombauts S."/>
            <person name="Zhao P.X."/>
            <person name="Zhou P."/>
            <person name="Barbe V."/>
            <person name="Bardou P."/>
            <person name="Bechner M."/>
            <person name="Bellec A."/>
            <person name="Berger A."/>
            <person name="Berges H."/>
            <person name="Bidwell S."/>
            <person name="Bisseling T."/>
            <person name="Choisne N."/>
            <person name="Couloux A."/>
            <person name="Denny R."/>
            <person name="Deshpande S."/>
            <person name="Dai X."/>
            <person name="Doyle J.J."/>
            <person name="Dudez A.M."/>
            <person name="Farmer A.D."/>
            <person name="Fouteau S."/>
            <person name="Franken C."/>
            <person name="Gibelin C."/>
            <person name="Gish J."/>
            <person name="Goldstein S."/>
            <person name="Gonzalez A.J."/>
            <person name="Green P.J."/>
            <person name="Hallab A."/>
            <person name="Hartog M."/>
            <person name="Hua A."/>
            <person name="Humphray S.J."/>
            <person name="Jeong D.H."/>
            <person name="Jing Y."/>
            <person name="Jocker A."/>
            <person name="Kenton S.M."/>
            <person name="Kim D.J."/>
            <person name="Klee K."/>
            <person name="Lai H."/>
            <person name="Lang C."/>
            <person name="Lin S."/>
            <person name="Macmil S.L."/>
            <person name="Magdelenat G."/>
            <person name="Matthews L."/>
            <person name="McCorrison J."/>
            <person name="Monaghan E.L."/>
            <person name="Mun J.H."/>
            <person name="Najar F.Z."/>
            <person name="Nicholson C."/>
            <person name="Noirot C."/>
            <person name="O'Bleness M."/>
            <person name="Paule C.R."/>
            <person name="Poulain J."/>
            <person name="Prion F."/>
            <person name="Qin B."/>
            <person name="Qu C."/>
            <person name="Retzel E.F."/>
            <person name="Riddle C."/>
            <person name="Sallet E."/>
            <person name="Samain S."/>
            <person name="Samson N."/>
            <person name="Sanders I."/>
            <person name="Saurat O."/>
            <person name="Scarpelli C."/>
            <person name="Schiex T."/>
            <person name="Segurens B."/>
            <person name="Severin A.J."/>
            <person name="Sherrier D.J."/>
            <person name="Shi R."/>
            <person name="Sims S."/>
            <person name="Singer S.R."/>
            <person name="Sinharoy S."/>
            <person name="Sterck L."/>
            <person name="Viollet A."/>
            <person name="Wang B.B."/>
            <person name="Wang K."/>
            <person name="Wang M."/>
            <person name="Wang X."/>
            <person name="Warfsmann J."/>
            <person name="Weissenbach J."/>
            <person name="White D.D."/>
            <person name="White J.D."/>
            <person name="Wiley G.B."/>
            <person name="Wincker P."/>
            <person name="Xing Y."/>
            <person name="Yang L."/>
            <person name="Yao Z."/>
            <person name="Ying F."/>
            <person name="Zhai J."/>
            <person name="Zhou L."/>
            <person name="Zuber A."/>
            <person name="Denarie J."/>
            <person name="Dixon R.A."/>
            <person name="May G.D."/>
            <person name="Schwartz D.C."/>
            <person name="Rogers J."/>
            <person name="Quetier F."/>
            <person name="Town C.D."/>
            <person name="Roe B.A."/>
        </authorList>
    </citation>
    <scope>NUCLEOTIDE SEQUENCE [LARGE SCALE GENOMIC DNA]</scope>
    <source>
        <strain evidence="2">A17</strain>
        <strain evidence="3 4">cv. Jemalong A17</strain>
    </source>
</reference>